<dbReference type="AlphaFoldDB" id="A0A1G1VL64"/>
<dbReference type="GO" id="GO:0016757">
    <property type="term" value="F:glycosyltransferase activity"/>
    <property type="evidence" value="ECO:0007669"/>
    <property type="project" value="UniProtKB-KW"/>
</dbReference>
<evidence type="ECO:0000256" key="3">
    <source>
        <dbReference type="ARBA" id="ARBA00022679"/>
    </source>
</evidence>
<keyword evidence="3" id="KW-0808">Transferase</keyword>
<keyword evidence="4" id="KW-0812">Transmembrane</keyword>
<feature type="transmembrane region" description="Helical" evidence="4">
    <location>
        <begin position="373"/>
        <end position="395"/>
    </location>
</feature>
<gene>
    <name evidence="6" type="ORF">A2785_01000</name>
</gene>
<dbReference type="InterPro" id="IPR001173">
    <property type="entry name" value="Glyco_trans_2-like"/>
</dbReference>
<dbReference type="Gene3D" id="3.90.550.10">
    <property type="entry name" value="Spore Coat Polysaccharide Biosynthesis Protein SpsA, Chain A"/>
    <property type="match status" value="1"/>
</dbReference>
<evidence type="ECO:0000256" key="2">
    <source>
        <dbReference type="ARBA" id="ARBA00022676"/>
    </source>
</evidence>
<evidence type="ECO:0000256" key="4">
    <source>
        <dbReference type="SAM" id="Phobius"/>
    </source>
</evidence>
<dbReference type="EMBL" id="MHCI01000019">
    <property type="protein sequence ID" value="OGY16149.1"/>
    <property type="molecule type" value="Genomic_DNA"/>
</dbReference>
<evidence type="ECO:0000313" key="6">
    <source>
        <dbReference type="EMBL" id="OGY16149.1"/>
    </source>
</evidence>
<feature type="domain" description="Glycosyltransferase 2-like" evidence="5">
    <location>
        <begin position="48"/>
        <end position="220"/>
    </location>
</feature>
<keyword evidence="2" id="KW-0328">Glycosyltransferase</keyword>
<feature type="transmembrane region" description="Helical" evidence="4">
    <location>
        <begin position="344"/>
        <end position="366"/>
    </location>
</feature>
<dbReference type="Pfam" id="PF00535">
    <property type="entry name" value="Glycos_transf_2"/>
    <property type="match status" value="1"/>
</dbReference>
<evidence type="ECO:0000313" key="7">
    <source>
        <dbReference type="Proteomes" id="UP000179069"/>
    </source>
</evidence>
<dbReference type="PANTHER" id="PTHR43630">
    <property type="entry name" value="POLY-BETA-1,6-N-ACETYL-D-GLUCOSAMINE SYNTHASE"/>
    <property type="match status" value="1"/>
</dbReference>
<keyword evidence="4" id="KW-1133">Transmembrane helix</keyword>
<evidence type="ECO:0000259" key="5">
    <source>
        <dbReference type="Pfam" id="PF00535"/>
    </source>
</evidence>
<dbReference type="SUPFAM" id="SSF53448">
    <property type="entry name" value="Nucleotide-diphospho-sugar transferases"/>
    <property type="match status" value="1"/>
</dbReference>
<feature type="transmembrane region" description="Helical" evidence="4">
    <location>
        <begin position="302"/>
        <end position="321"/>
    </location>
</feature>
<reference evidence="6 7" key="1">
    <citation type="journal article" date="2016" name="Nat. Commun.">
        <title>Thousands of microbial genomes shed light on interconnected biogeochemical processes in an aquifer system.</title>
        <authorList>
            <person name="Anantharaman K."/>
            <person name="Brown C.T."/>
            <person name="Hug L.A."/>
            <person name="Sharon I."/>
            <person name="Castelle C.J."/>
            <person name="Probst A.J."/>
            <person name="Thomas B.C."/>
            <person name="Singh A."/>
            <person name="Wilkins M.J."/>
            <person name="Karaoz U."/>
            <person name="Brodie E.L."/>
            <person name="Williams K.H."/>
            <person name="Hubbard S.S."/>
            <person name="Banfield J.F."/>
        </authorList>
    </citation>
    <scope>NUCLEOTIDE SEQUENCE [LARGE SCALE GENOMIC DNA]</scope>
</reference>
<dbReference type="PANTHER" id="PTHR43630:SF1">
    <property type="entry name" value="POLY-BETA-1,6-N-ACETYL-D-GLUCOSAMINE SYNTHASE"/>
    <property type="match status" value="1"/>
</dbReference>
<dbReference type="Proteomes" id="UP000179069">
    <property type="component" value="Unassembled WGS sequence"/>
</dbReference>
<comment type="caution">
    <text evidence="6">The sequence shown here is derived from an EMBL/GenBank/DDBJ whole genome shotgun (WGS) entry which is preliminary data.</text>
</comment>
<accession>A0A1G1VL64</accession>
<protein>
    <recommendedName>
        <fullName evidence="5">Glycosyltransferase 2-like domain-containing protein</fullName>
    </recommendedName>
</protein>
<organism evidence="6 7">
    <name type="scientific">Candidatus Chisholmbacteria bacterium RIFCSPHIGHO2_01_FULL_49_18</name>
    <dbReference type="NCBI Taxonomy" id="1797590"/>
    <lineage>
        <taxon>Bacteria</taxon>
        <taxon>Candidatus Chisholmiibacteriota</taxon>
    </lineage>
</organism>
<feature type="transmembrane region" description="Helical" evidence="4">
    <location>
        <begin position="6"/>
        <end position="24"/>
    </location>
</feature>
<sequence>MKIGFPFGINVLIWSVISFIRSMFERRNPHKKSLSSRVFNNRRAKVAVCLPAHNEEAVIKTSITSITRQLPRNQVYVVSDGSTDRTVAIAKSLGCQVLDRHPGAGKANALKVLIEKYALFDRYEFIVFVDADTQLDRHYLKRALALFEARPQAVAVAAYAVPIWRKGLKLNVSNYISAYRTKLYRILQMFIMYGQTWQLINVNPVVPGFASMYRTRALRKLDLATPGIWIEDFNLAFQIHKMRLGQIAHDPTIRAYYHDPLNLKDYIRQVSRWNVGYYQTVRLQGIWPSVFWFSTGLFSLEMLLNATITISLPLIMLWYYLTKTVPNVFFPESSLWQLVLNNLVLLWELVLGLALADYALTIFVAVKDKRPWLLVFGLGFFLFHILNSVVLLAAIPKGLFWNSEGRWEHAER</sequence>
<dbReference type="InterPro" id="IPR029044">
    <property type="entry name" value="Nucleotide-diphossugar_trans"/>
</dbReference>
<comment type="similarity">
    <text evidence="1">Belongs to the glycosyltransferase 2 family.</text>
</comment>
<evidence type="ECO:0000256" key="1">
    <source>
        <dbReference type="ARBA" id="ARBA00006739"/>
    </source>
</evidence>
<dbReference type="CDD" id="cd06423">
    <property type="entry name" value="CESA_like"/>
    <property type="match status" value="1"/>
</dbReference>
<keyword evidence="4" id="KW-0472">Membrane</keyword>
<name>A0A1G1VL64_9BACT</name>
<proteinExistence type="inferred from homology"/>